<dbReference type="AlphaFoldDB" id="A0A5R9FA00"/>
<proteinExistence type="inferred from homology"/>
<dbReference type="Pfam" id="PF01408">
    <property type="entry name" value="GFO_IDH_MocA"/>
    <property type="match status" value="1"/>
</dbReference>
<dbReference type="InterPro" id="IPR000683">
    <property type="entry name" value="Gfo/Idh/MocA-like_OxRdtase_N"/>
</dbReference>
<dbReference type="InterPro" id="IPR050984">
    <property type="entry name" value="Gfo/Idh/MocA_domain"/>
</dbReference>
<evidence type="ECO:0000259" key="4">
    <source>
        <dbReference type="Pfam" id="PF22725"/>
    </source>
</evidence>
<dbReference type="SUPFAM" id="SSF51735">
    <property type="entry name" value="NAD(P)-binding Rossmann-fold domains"/>
    <property type="match status" value="1"/>
</dbReference>
<dbReference type="GO" id="GO:0000166">
    <property type="term" value="F:nucleotide binding"/>
    <property type="evidence" value="ECO:0007669"/>
    <property type="project" value="InterPro"/>
</dbReference>
<dbReference type="EMBL" id="SWLG01000003">
    <property type="protein sequence ID" value="TLS38478.1"/>
    <property type="molecule type" value="Genomic_DNA"/>
</dbReference>
<keyword evidence="6" id="KW-1185">Reference proteome</keyword>
<accession>A0A5R9FA00</accession>
<dbReference type="RefSeq" id="WP_138123798.1">
    <property type="nucleotide sequence ID" value="NZ_SWLG01000003.1"/>
</dbReference>
<name>A0A5R9FA00_9BACL</name>
<dbReference type="OrthoDB" id="9815825at2"/>
<dbReference type="Gene3D" id="3.30.360.10">
    <property type="entry name" value="Dihydrodipicolinate Reductase, domain 2"/>
    <property type="match status" value="1"/>
</dbReference>
<comment type="similarity">
    <text evidence="1">Belongs to the Gfo/Idh/MocA family.</text>
</comment>
<evidence type="ECO:0000313" key="5">
    <source>
        <dbReference type="EMBL" id="TLS38478.1"/>
    </source>
</evidence>
<dbReference type="PANTHER" id="PTHR22604:SF105">
    <property type="entry name" value="TRANS-1,2-DIHYDROBENZENE-1,2-DIOL DEHYDROGENASE"/>
    <property type="match status" value="1"/>
</dbReference>
<reference evidence="5 6" key="1">
    <citation type="submission" date="2019-04" db="EMBL/GenBank/DDBJ databases">
        <title>Bacillus caeni sp. nov., a bacterium isolated from mangrove sediment.</title>
        <authorList>
            <person name="Huang H."/>
            <person name="Mo K."/>
            <person name="Hu Y."/>
        </authorList>
    </citation>
    <scope>NUCLEOTIDE SEQUENCE [LARGE SCALE GENOMIC DNA]</scope>
    <source>
        <strain evidence="5 6">HB172195</strain>
    </source>
</reference>
<evidence type="ECO:0000256" key="2">
    <source>
        <dbReference type="ARBA" id="ARBA00023002"/>
    </source>
</evidence>
<keyword evidence="2" id="KW-0560">Oxidoreductase</keyword>
<dbReference type="InterPro" id="IPR055170">
    <property type="entry name" value="GFO_IDH_MocA-like_dom"/>
</dbReference>
<dbReference type="Proteomes" id="UP000308230">
    <property type="component" value="Unassembled WGS sequence"/>
</dbReference>
<feature type="domain" description="Gfo/Idh/MocA-like oxidoreductase N-terminal" evidence="3">
    <location>
        <begin position="4"/>
        <end position="122"/>
    </location>
</feature>
<feature type="domain" description="GFO/IDH/MocA-like oxidoreductase" evidence="4">
    <location>
        <begin position="131"/>
        <end position="248"/>
    </location>
</feature>
<protein>
    <submittedName>
        <fullName evidence="5">Gfo/Idh/MocA family oxidoreductase</fullName>
    </submittedName>
</protein>
<dbReference type="GO" id="GO:0016491">
    <property type="term" value="F:oxidoreductase activity"/>
    <property type="evidence" value="ECO:0007669"/>
    <property type="project" value="UniProtKB-KW"/>
</dbReference>
<organism evidence="5 6">
    <name type="scientific">Exobacillus caeni</name>
    <dbReference type="NCBI Taxonomy" id="2574798"/>
    <lineage>
        <taxon>Bacteria</taxon>
        <taxon>Bacillati</taxon>
        <taxon>Bacillota</taxon>
        <taxon>Bacilli</taxon>
        <taxon>Bacillales</taxon>
        <taxon>Guptibacillaceae</taxon>
        <taxon>Exobacillus</taxon>
    </lineage>
</organism>
<dbReference type="InterPro" id="IPR036291">
    <property type="entry name" value="NAD(P)-bd_dom_sf"/>
</dbReference>
<gene>
    <name evidence="5" type="ORF">FCL54_04895</name>
</gene>
<comment type="caution">
    <text evidence="5">The sequence shown here is derived from an EMBL/GenBank/DDBJ whole genome shotgun (WGS) entry which is preliminary data.</text>
</comment>
<sequence length="330" mass="36083">MTTIKFGILGTANIAKKAVIPAIKDAENAEVVAVASGSGKAKEFAKELEIPHSFESYEELLEDESIDAVYIPLPNTLHKEWTIKAAKKGKHVLCEKPAAVTAEDAVEMVRACEDNNVVFMEAFMYQFHPQHQKARDIIASGEIGEVKLMRSTFSFDLSGRTGNIRLNKELGGGSMYDVGCYCIHSSRMILGSEPVKVYVTGDVPQDVGVDVSANAIMKMGNGVVASFDSSFELPMIDKYEVVGTKGSIQVPYAYRPDRPGVESVVKVTNAQGGTREEKVDGPQYTIMVEHFADCVLENKVPSYSGELTVKNLQAIEMCYQSLEKGVPVKR</sequence>
<evidence type="ECO:0000256" key="1">
    <source>
        <dbReference type="ARBA" id="ARBA00010928"/>
    </source>
</evidence>
<dbReference type="Gene3D" id="3.40.50.720">
    <property type="entry name" value="NAD(P)-binding Rossmann-like Domain"/>
    <property type="match status" value="1"/>
</dbReference>
<dbReference type="SUPFAM" id="SSF55347">
    <property type="entry name" value="Glyceraldehyde-3-phosphate dehydrogenase-like, C-terminal domain"/>
    <property type="match status" value="1"/>
</dbReference>
<dbReference type="Pfam" id="PF22725">
    <property type="entry name" value="GFO_IDH_MocA_C3"/>
    <property type="match status" value="1"/>
</dbReference>
<evidence type="ECO:0000259" key="3">
    <source>
        <dbReference type="Pfam" id="PF01408"/>
    </source>
</evidence>
<evidence type="ECO:0000313" key="6">
    <source>
        <dbReference type="Proteomes" id="UP000308230"/>
    </source>
</evidence>
<dbReference type="PANTHER" id="PTHR22604">
    <property type="entry name" value="OXIDOREDUCTASES"/>
    <property type="match status" value="1"/>
</dbReference>